<evidence type="ECO:0000313" key="4">
    <source>
        <dbReference type="Proteomes" id="UP000466442"/>
    </source>
</evidence>
<comment type="caution">
    <text evidence="3">The sequence shown here is derived from an EMBL/GenBank/DDBJ whole genome shotgun (WGS) entry which is preliminary data.</text>
</comment>
<accession>A0A8S9WXH3</accession>
<dbReference type="EMBL" id="WIXP02000013">
    <property type="protein sequence ID" value="KAF6201417.1"/>
    <property type="molecule type" value="Genomic_DNA"/>
</dbReference>
<sequence>MTALSGGGAGGSEAPPVEASSVGGAARRRMEWGLRLFLLLATVGLTALASLVLSLAIMTGHWETIVWHHQTLAHLVSSANFTNIELHVTWYLDDRVARLTVRSKKSPEASEVARIFLVPMHGGIWTLCIALTV</sequence>
<dbReference type="OrthoDB" id="6419888at2759"/>
<keyword evidence="2" id="KW-0812">Transmembrane</keyword>
<evidence type="ECO:0000256" key="1">
    <source>
        <dbReference type="SAM" id="MobiDB-lite"/>
    </source>
</evidence>
<organism evidence="3 4">
    <name type="scientific">Apolygus lucorum</name>
    <name type="common">Small green plant bug</name>
    <name type="synonym">Lygocoris lucorum</name>
    <dbReference type="NCBI Taxonomy" id="248454"/>
    <lineage>
        <taxon>Eukaryota</taxon>
        <taxon>Metazoa</taxon>
        <taxon>Ecdysozoa</taxon>
        <taxon>Arthropoda</taxon>
        <taxon>Hexapoda</taxon>
        <taxon>Insecta</taxon>
        <taxon>Pterygota</taxon>
        <taxon>Neoptera</taxon>
        <taxon>Paraneoptera</taxon>
        <taxon>Hemiptera</taxon>
        <taxon>Heteroptera</taxon>
        <taxon>Panheteroptera</taxon>
        <taxon>Cimicomorpha</taxon>
        <taxon>Miridae</taxon>
        <taxon>Mirini</taxon>
        <taxon>Apolygus</taxon>
    </lineage>
</organism>
<name>A0A8S9WXH3_APOLU</name>
<feature type="transmembrane region" description="Helical" evidence="2">
    <location>
        <begin position="36"/>
        <end position="59"/>
    </location>
</feature>
<feature type="region of interest" description="Disordered" evidence="1">
    <location>
        <begin position="1"/>
        <end position="20"/>
    </location>
</feature>
<evidence type="ECO:0000313" key="3">
    <source>
        <dbReference type="EMBL" id="KAF6201417.1"/>
    </source>
</evidence>
<keyword evidence="4" id="KW-1185">Reference proteome</keyword>
<proteinExistence type="predicted"/>
<gene>
    <name evidence="3" type="ORF">GE061_005865</name>
</gene>
<reference evidence="3" key="1">
    <citation type="journal article" date="2021" name="Mol. Ecol. Resour.">
        <title>Apolygus lucorum genome provides insights into omnivorousness and mesophyll feeding.</title>
        <authorList>
            <person name="Liu Y."/>
            <person name="Liu H."/>
            <person name="Wang H."/>
            <person name="Huang T."/>
            <person name="Liu B."/>
            <person name="Yang B."/>
            <person name="Yin L."/>
            <person name="Li B."/>
            <person name="Zhang Y."/>
            <person name="Zhang S."/>
            <person name="Jiang F."/>
            <person name="Zhang X."/>
            <person name="Ren Y."/>
            <person name="Wang B."/>
            <person name="Wang S."/>
            <person name="Lu Y."/>
            <person name="Wu K."/>
            <person name="Fan W."/>
            <person name="Wang G."/>
        </authorList>
    </citation>
    <scope>NUCLEOTIDE SEQUENCE</scope>
    <source>
        <strain evidence="3">12Hb</strain>
    </source>
</reference>
<feature type="compositionally biased region" description="Gly residues" evidence="1">
    <location>
        <begin position="1"/>
        <end position="11"/>
    </location>
</feature>
<keyword evidence="2" id="KW-1133">Transmembrane helix</keyword>
<evidence type="ECO:0000256" key="2">
    <source>
        <dbReference type="SAM" id="Phobius"/>
    </source>
</evidence>
<feature type="transmembrane region" description="Helical" evidence="2">
    <location>
        <begin position="112"/>
        <end position="132"/>
    </location>
</feature>
<dbReference type="AlphaFoldDB" id="A0A8S9WXH3"/>
<dbReference type="Proteomes" id="UP000466442">
    <property type="component" value="Unassembled WGS sequence"/>
</dbReference>
<protein>
    <submittedName>
        <fullName evidence="3">Uncharacterized protein</fullName>
    </submittedName>
</protein>
<keyword evidence="2" id="KW-0472">Membrane</keyword>